<dbReference type="Gene3D" id="3.30.420.10">
    <property type="entry name" value="Ribonuclease H-like superfamily/Ribonuclease H"/>
    <property type="match status" value="1"/>
</dbReference>
<organism evidence="4 5">
    <name type="scientific">Symbiodinium pilosum</name>
    <name type="common">Dinoflagellate</name>
    <dbReference type="NCBI Taxonomy" id="2952"/>
    <lineage>
        <taxon>Eukaryota</taxon>
        <taxon>Sar</taxon>
        <taxon>Alveolata</taxon>
        <taxon>Dinophyceae</taxon>
        <taxon>Suessiales</taxon>
        <taxon>Symbiodiniaceae</taxon>
        <taxon>Symbiodinium</taxon>
    </lineage>
</organism>
<accession>A0A812VKL7</accession>
<feature type="region of interest" description="Disordered" evidence="2">
    <location>
        <begin position="2390"/>
        <end position="2455"/>
    </location>
</feature>
<keyword evidence="1" id="KW-0175">Coiled coil</keyword>
<dbReference type="Pfam" id="PF07727">
    <property type="entry name" value="RVT_2"/>
    <property type="match status" value="1"/>
</dbReference>
<feature type="non-terminal residue" evidence="4">
    <location>
        <position position="2562"/>
    </location>
</feature>
<sequence length="2562" mass="282467">AEEMTPSEIFLAASSLRPAATNEEESSVSSLQKFAEVAASELPPGRLARPGVLARDLLQAVLDAAAACGISVDESTMLEGETAGPLYGSAEQGVSVSAVNGSGNVVFSASDGAEPSSVFVAPAVDGAGKTELVVKVAIEMQEFHRQREALEAENVKLKALVEQFVHSTQHLDCDQMKTLFDNLVKEGAWVMVLKFRVVQEDCWVLLLVFEKVLVYLGAILLVSMEVEAMKAAILLESQRAEIQASGPAPVNLRLMWGGMTQLQTAMKESLSLKAREPEIVKPGAIDLPKLPEVSSNSAIDIGDWLHGIQNYMGDLSNASGLWWREIMTCLKAYYEAYTRASHVGKLSLRPEDYESAELKDQRWARVDKRAAAMLMASFSDSVKEELLASRLNGTLAILARVVVLYRPGSVVERQQVLASLESPPPAANANEAVASLRKWGRWMSRATDMGLQRPDPSVLLRGFDGLTKRPLLDHQDISFRISMLRYTLEVDTRPTEKGVWDLHNALVSEFEQVFYRGGPPSSSGTPFVKAIDGTGMPAGTKPAGEPSPGGSPSPKAKAKAGEARKMLDLWQPATSAIWVSSQRGRNKSHCQGQCKGGCCQVLRVNLSNNTCATQGCVEVPDSDLKNLLQEANAMLKEMRQLKMLSLRSTEVENMASFHHCNHQDGRSGLLDSGASRAFRVARDEEVETAAKVKVQLANGAEVTLAQNRGGTLLATSATSGEAAPIVPLGSLVQDLGCDLTWTRRRGLEIKHPSHGVIKPRVVGKCPLVGEACALDLIRELEELNVADLEMATSPTANAIWSWDYEQDWATHLESFLTDGSRASQLLALGASDSPFRALTDFQRASLAEEILLTDKAGWNYLKAFPVSRQKRKRMLAAKWIVHLYAGAGKGADPILKELDDGRVLIEVDITRSKAFDMNTFGGVYRGLLWAAATGRVAGVIGAPPCRHSSDTALVMKQLWLTLVAKAAAIRQGEFPVFAVVEGRKLFETIKGGFGQGWEVLREAWPLILEEMCLEEVAGVIATNLDFILPLECTTSTGITWSSSFKTTIVDAVRRWRREPEALQVVKWAKKLDVKGFLEGFSEKELRMWRTHVRNNHTPYNRRCRTCVASSGVGRMHRRIKHPSAHCLSLDIAGPYRNKAADPDHRDYHYMLIGAYTYPRLEKTEGKSRRTKNEPRAALGSHGDQHPPDDCLEYAPSGDEAAAPLKCDGGVCGDSSDVGPVLAEEEDDIFVEDVEEIRSVGEEDDLKGLTQEEFEKIFHEVGEEFDMDTFYISRPLRSRTSAEVHAAVQEVFLTLRAEGLHIARVHADRARELRTTPLRRWLLQRGTVSTYTEGQSPQANGRAENAVKWVKAQTKKLLTATSLPKSCWAMASVYATWARRESQLGRGQDILPFGTPVHVRSKVYGAGGRHDLDLRWRAGIYVGPSLDVRGGHVVRFEDGQFMTSAHLRPHLVDSDNLVDLGKYEAIVVPPTRRVREKSSMEGAAGADPMDIDVGEHDPEHAAEQYAFGLLKEERLEPDQLEMLTYLLPATTAAPRRFGARDGQKVWASGAFIHGPFAGLKKATIAFPFATKVLAKYVRQIAPKHEFNSLVVNINVEAKGHKDIHNVGTNMIAALSSFKEGGLEVDAPGGVEVLDVGGNRVVLLAYSVRDSAKMSAGDLDLVLRDLEDRVSRLRTLLEEEEILQEEYRRVGGETREHLQDARGQVSQYLEEVDYEELLSLLEEDLQVVHTVPLQQVRAVLDKWTDAIRKEVENLLATGAARAVTASEIRQMERAGLVVMAPSKCVFTLKPPSQREQRYKRKCRLVICGNFVESQGVDLYAAGIGTDGLRTALVLAAVHKWAAATSDITGAFLLAPWPSHLPRYGVFPPRVVREAGIVGAEAWLIERPLYGLRESPAIWSSYRDSRLKKARIHVGALVLVLVQTVAETELWLVKDEVTDVLVGLLVTYVDDILYFGEQAVVLALHAFVEEEWPASSLEWINPTVPVRYLGVEVLWDMSSSSFSISQTAYILDLLRAHTMQDAHSTLLPVPREWVEAVENDPDALEGDFDESTLRTAQKAVGEALWLATKSRPDILFVVNHMATYVSRQPSHVIRVGQRLLAYLSGTSDMRLLLGPRGEVQDEIVCFTDASYAPFGRISFGAAVVTLAGAPIAWRASRQSFITLSVMEAELYAATQGCLLMEAVSAVLEEIIPGFYRKVLAIDNSSAASMCAGGAGSQRTRHLKIRANYIREATQAGTLSVRHTPGEYQLADLATKLQPKLRLWRLLTLWGFVGEKLSAMVKTLKIQLMSVVLLLSSLVVPVEGANTSLVKEPLAKTGWEELCFLLVVTCVAVIGVWEASKAMFRSYKRWVRGNRKSKKLRRVSDLAADAARREVASQAGMSLVSERASDLRFPSSAASSSRSRTAEEPFLRRRPTGSTAEASPLRSVGSVAPSTPPRRRDQEETEPIPSPGAQSSVSAGLENLQERSRVVKDVLKLLTCEELRAALRGQGFVTSGLKEDLIERLAVVFSPSYERADLPTLRQLKYVLWLWREKNLRHRCLLRWTDIFTKTAVSQWLFKWKDVPSV</sequence>
<comment type="caution">
    <text evidence="4">The sequence shown here is derived from an EMBL/GenBank/DDBJ whole genome shotgun (WGS) entry which is preliminary data.</text>
</comment>
<feature type="region of interest" description="Disordered" evidence="2">
    <location>
        <begin position="532"/>
        <end position="560"/>
    </location>
</feature>
<dbReference type="InterPro" id="IPR036397">
    <property type="entry name" value="RNaseH_sf"/>
</dbReference>
<dbReference type="Proteomes" id="UP000649617">
    <property type="component" value="Unassembled WGS sequence"/>
</dbReference>
<dbReference type="CDD" id="cd09272">
    <property type="entry name" value="RNase_HI_RT_Ty1"/>
    <property type="match status" value="1"/>
</dbReference>
<feature type="compositionally biased region" description="Low complexity" evidence="2">
    <location>
        <begin position="541"/>
        <end position="555"/>
    </location>
</feature>
<gene>
    <name evidence="4" type="primary">GIP</name>
    <name evidence="4" type="ORF">SPIL2461_LOCUS17109</name>
</gene>
<feature type="coiled-coil region" evidence="1">
    <location>
        <begin position="133"/>
        <end position="160"/>
    </location>
</feature>
<feature type="region of interest" description="Disordered" evidence="2">
    <location>
        <begin position="1162"/>
        <end position="1196"/>
    </location>
</feature>
<reference evidence="4" key="1">
    <citation type="submission" date="2021-02" db="EMBL/GenBank/DDBJ databases">
        <authorList>
            <person name="Dougan E. K."/>
            <person name="Rhodes N."/>
            <person name="Thang M."/>
            <person name="Chan C."/>
        </authorList>
    </citation>
    <scope>NUCLEOTIDE SEQUENCE</scope>
</reference>
<proteinExistence type="predicted"/>
<dbReference type="GO" id="GO:0005737">
    <property type="term" value="C:cytoplasm"/>
    <property type="evidence" value="ECO:0007669"/>
    <property type="project" value="UniProtKB-ARBA"/>
</dbReference>
<feature type="domain" description="SAP" evidence="3">
    <location>
        <begin position="2471"/>
        <end position="2505"/>
    </location>
</feature>
<evidence type="ECO:0000256" key="2">
    <source>
        <dbReference type="SAM" id="MobiDB-lite"/>
    </source>
</evidence>
<dbReference type="InterPro" id="IPR003034">
    <property type="entry name" value="SAP_dom"/>
</dbReference>
<evidence type="ECO:0000313" key="5">
    <source>
        <dbReference type="Proteomes" id="UP000649617"/>
    </source>
</evidence>
<evidence type="ECO:0000313" key="4">
    <source>
        <dbReference type="EMBL" id="CAE7644454.1"/>
    </source>
</evidence>
<name>A0A812VKL7_SYMPI</name>
<feature type="region of interest" description="Disordered" evidence="2">
    <location>
        <begin position="1"/>
        <end position="24"/>
    </location>
</feature>
<dbReference type="OrthoDB" id="428809at2759"/>
<protein>
    <submittedName>
        <fullName evidence="4">GIP protein</fullName>
    </submittedName>
</protein>
<dbReference type="GO" id="GO:0003676">
    <property type="term" value="F:nucleic acid binding"/>
    <property type="evidence" value="ECO:0007669"/>
    <property type="project" value="InterPro"/>
</dbReference>
<dbReference type="SUPFAM" id="SSF53098">
    <property type="entry name" value="Ribonuclease H-like"/>
    <property type="match status" value="1"/>
</dbReference>
<feature type="compositionally biased region" description="Basic and acidic residues" evidence="2">
    <location>
        <begin position="1162"/>
        <end position="1174"/>
    </location>
</feature>
<evidence type="ECO:0000259" key="3">
    <source>
        <dbReference type="PROSITE" id="PS50800"/>
    </source>
</evidence>
<dbReference type="InterPro" id="IPR012337">
    <property type="entry name" value="RNaseH-like_sf"/>
</dbReference>
<keyword evidence="5" id="KW-1185">Reference proteome</keyword>
<evidence type="ECO:0000256" key="1">
    <source>
        <dbReference type="SAM" id="Coils"/>
    </source>
</evidence>
<dbReference type="EMBL" id="CAJNIZ010042954">
    <property type="protein sequence ID" value="CAE7644454.1"/>
    <property type="molecule type" value="Genomic_DNA"/>
</dbReference>
<dbReference type="PROSITE" id="PS50800">
    <property type="entry name" value="SAP"/>
    <property type="match status" value="1"/>
</dbReference>
<dbReference type="InterPro" id="IPR013103">
    <property type="entry name" value="RVT_2"/>
</dbReference>